<keyword evidence="1" id="KW-0489">Methyltransferase</keyword>
<dbReference type="GO" id="GO:0036307">
    <property type="term" value="F:23S rRNA (adenine(2030)-N(6))-methyltransferase activity"/>
    <property type="evidence" value="ECO:0007669"/>
    <property type="project" value="UniProtKB-UniRule"/>
</dbReference>
<feature type="binding site" evidence="1">
    <location>
        <position position="41"/>
    </location>
    <ligand>
        <name>S-adenosyl-L-methionine</name>
        <dbReference type="ChEBI" id="CHEBI:59789"/>
    </ligand>
</feature>
<dbReference type="Pfam" id="PF04378">
    <property type="entry name" value="RsmJ"/>
    <property type="match status" value="1"/>
</dbReference>
<evidence type="ECO:0000313" key="3">
    <source>
        <dbReference type="Proteomes" id="UP001196068"/>
    </source>
</evidence>
<keyword evidence="1" id="KW-0698">rRNA processing</keyword>
<name>A0AAF1JZE3_9PROT</name>
<feature type="active site" description="Proton acceptor" evidence="1">
    <location>
        <position position="156"/>
    </location>
</feature>
<dbReference type="GO" id="GO:0070475">
    <property type="term" value="P:rRNA base methylation"/>
    <property type="evidence" value="ECO:0007669"/>
    <property type="project" value="UniProtKB-UniRule"/>
</dbReference>
<dbReference type="HAMAP" id="MF_00934">
    <property type="entry name" value="23SrRNA_methyltr_J"/>
    <property type="match status" value="1"/>
</dbReference>
<reference evidence="2" key="1">
    <citation type="submission" date="2020-01" db="EMBL/GenBank/DDBJ databases">
        <authorList>
            <person name="Rat A."/>
        </authorList>
    </citation>
    <scope>NUCLEOTIDE SEQUENCE</scope>
    <source>
        <strain evidence="2">LMG 28251</strain>
    </source>
</reference>
<gene>
    <name evidence="1" type="primary">rlmJ</name>
    <name evidence="2" type="ORF">GXW79_20445</name>
</gene>
<feature type="binding site" evidence="1">
    <location>
        <position position="156"/>
    </location>
    <ligand>
        <name>S-adenosyl-L-methionine</name>
        <dbReference type="ChEBI" id="CHEBI:59789"/>
    </ligand>
</feature>
<comment type="caution">
    <text evidence="2">The sequence shown here is derived from an EMBL/GenBank/DDBJ whole genome shotgun (WGS) entry which is preliminary data.</text>
</comment>
<organism evidence="2 3">
    <name type="scientific">Plastoroseomonas arctica</name>
    <dbReference type="NCBI Taxonomy" id="1509237"/>
    <lineage>
        <taxon>Bacteria</taxon>
        <taxon>Pseudomonadati</taxon>
        <taxon>Pseudomonadota</taxon>
        <taxon>Alphaproteobacteria</taxon>
        <taxon>Acetobacterales</taxon>
        <taxon>Acetobacteraceae</taxon>
        <taxon>Plastoroseomonas</taxon>
    </lineage>
</organism>
<protein>
    <recommendedName>
        <fullName evidence="1">Ribosomal RNA large subunit methyltransferase J</fullName>
        <ecNumber evidence="1">2.1.1.266</ecNumber>
    </recommendedName>
    <alternativeName>
        <fullName evidence="1">23S rRNA (adenine(2030)-N6)-methyltransferase</fullName>
    </alternativeName>
    <alternativeName>
        <fullName evidence="1">23S rRNA m6A2030 methyltransferase</fullName>
    </alternativeName>
</protein>
<dbReference type="PANTHER" id="PTHR37426:SF1">
    <property type="entry name" value="RIBOSOMAL RNA LARGE SUBUNIT METHYLTRANSFERASE J"/>
    <property type="match status" value="1"/>
</dbReference>
<accession>A0AAF1JZE3</accession>
<dbReference type="PANTHER" id="PTHR37426">
    <property type="entry name" value="RIBOSOMAL RNA LARGE SUBUNIT METHYLTRANSFERASE J"/>
    <property type="match status" value="1"/>
</dbReference>
<comment type="catalytic activity">
    <reaction evidence="1">
        <text>adenosine(2030) in 23S rRNA + S-adenosyl-L-methionine = N(6)-methyladenosine(2030) in 23S rRNA + S-adenosyl-L-homocysteine + H(+)</text>
        <dbReference type="Rhea" id="RHEA:43736"/>
        <dbReference type="Rhea" id="RHEA-COMP:10668"/>
        <dbReference type="Rhea" id="RHEA-COMP:10669"/>
        <dbReference type="ChEBI" id="CHEBI:15378"/>
        <dbReference type="ChEBI" id="CHEBI:57856"/>
        <dbReference type="ChEBI" id="CHEBI:59789"/>
        <dbReference type="ChEBI" id="CHEBI:74411"/>
        <dbReference type="ChEBI" id="CHEBI:74449"/>
        <dbReference type="EC" id="2.1.1.266"/>
    </reaction>
</comment>
<dbReference type="GO" id="GO:0003723">
    <property type="term" value="F:RNA binding"/>
    <property type="evidence" value="ECO:0007669"/>
    <property type="project" value="UniProtKB-UniRule"/>
</dbReference>
<feature type="binding site" evidence="1">
    <location>
        <position position="18"/>
    </location>
    <ligand>
        <name>S-adenosyl-L-methionine</name>
        <dbReference type="ChEBI" id="CHEBI:59789"/>
    </ligand>
</feature>
<dbReference type="EMBL" id="JAAEDH010000036">
    <property type="protein sequence ID" value="MBR0657457.1"/>
    <property type="molecule type" value="Genomic_DNA"/>
</dbReference>
<comment type="subunit">
    <text evidence="1">Monomer.</text>
</comment>
<keyword evidence="1" id="KW-0808">Transferase</keyword>
<feature type="binding site" evidence="1">
    <location>
        <position position="92"/>
    </location>
    <ligand>
        <name>S-adenosyl-L-methionine</name>
        <dbReference type="ChEBI" id="CHEBI:59789"/>
    </ligand>
</feature>
<dbReference type="Proteomes" id="UP001196068">
    <property type="component" value="Unassembled WGS sequence"/>
</dbReference>
<proteinExistence type="inferred from homology"/>
<dbReference type="AlphaFoldDB" id="A0AAF1JZE3"/>
<feature type="binding site" evidence="1">
    <location>
        <begin position="135"/>
        <end position="136"/>
    </location>
    <ligand>
        <name>S-adenosyl-L-methionine</name>
        <dbReference type="ChEBI" id="CHEBI:59789"/>
    </ligand>
</feature>
<keyword evidence="1" id="KW-0949">S-adenosyl-L-methionine</keyword>
<reference evidence="2" key="2">
    <citation type="journal article" date="2021" name="Syst. Appl. Microbiol.">
        <title>Roseomonas hellenica sp. nov., isolated from roots of wild-growing Alkanna tinctoria.</title>
        <authorList>
            <person name="Rat A."/>
            <person name="Naranjo H.D."/>
            <person name="Lebbe L."/>
            <person name="Cnockaert M."/>
            <person name="Krigas N."/>
            <person name="Grigoriadou K."/>
            <person name="Maloupa E."/>
            <person name="Willems A."/>
        </authorList>
    </citation>
    <scope>NUCLEOTIDE SEQUENCE</scope>
    <source>
        <strain evidence="2">LMG 28251</strain>
    </source>
</reference>
<dbReference type="InterPro" id="IPR007473">
    <property type="entry name" value="RlmJ"/>
</dbReference>
<evidence type="ECO:0000313" key="2">
    <source>
        <dbReference type="EMBL" id="MBR0657457.1"/>
    </source>
</evidence>
<sequence>MNYRHAFHAGNHADCFKHALLLALLRGLARKPAAFAVLDAHAGRGAYDMAAPEALRTGEAARGAARLAPVPALADYRARLDEAGFPDHYPGSPALIRALLRPQDRLLCCELHPEDHAALRALFARDGQVAVHKRDGWEALGALLPFPEKRGLVLLDPPFEREGEFERMAEGIALVNRRMRGVIIAAWHPIKHRAPIRAFHHALRESGVRDILDCALMLREPTDPQRLNGSGLIVVNPPFGFAAEAAAILDALLASLGDGESGQGVAVTRLVEE</sequence>
<keyword evidence="3" id="KW-1185">Reference proteome</keyword>
<feature type="binding site" evidence="1">
    <location>
        <position position="110"/>
    </location>
    <ligand>
        <name>S-adenosyl-L-methionine</name>
        <dbReference type="ChEBI" id="CHEBI:59789"/>
    </ligand>
</feature>
<dbReference type="GO" id="GO:0005829">
    <property type="term" value="C:cytosol"/>
    <property type="evidence" value="ECO:0007669"/>
    <property type="project" value="TreeGrafter"/>
</dbReference>
<dbReference type="RefSeq" id="WP_211876319.1">
    <property type="nucleotide sequence ID" value="NZ_JAAEDH010000036.1"/>
</dbReference>
<keyword evidence="1" id="KW-0694">RNA-binding</keyword>
<feature type="site" description="Interaction with substrate rRNA" evidence="1">
    <location>
        <position position="3"/>
    </location>
</feature>
<evidence type="ECO:0000256" key="1">
    <source>
        <dbReference type="HAMAP-Rule" id="MF_00934"/>
    </source>
</evidence>
<dbReference type="SUPFAM" id="SSF53335">
    <property type="entry name" value="S-adenosyl-L-methionine-dependent methyltransferases"/>
    <property type="match status" value="1"/>
</dbReference>
<comment type="function">
    <text evidence="1">Specifically methylates the adenine in position 2030 of 23S rRNA.</text>
</comment>
<comment type="similarity">
    <text evidence="1">Belongs to the RlmJ family.</text>
</comment>
<dbReference type="InterPro" id="IPR029063">
    <property type="entry name" value="SAM-dependent_MTases_sf"/>
</dbReference>
<dbReference type="Gene3D" id="3.40.50.150">
    <property type="entry name" value="Vaccinia Virus protein VP39"/>
    <property type="match status" value="1"/>
</dbReference>
<dbReference type="EC" id="2.1.1.266" evidence="1"/>